<name>A0A1R3K6R5_COCAP</name>
<sequence>MIVPASLIEFKRPEKTNTLKEKAKGKVGETGTTRAREVGGDWDKSSKGHSGKSFYYKSESSSKDKDKEKKPLACFLCEGLHRVRDCPKRSKLSAIAREEQQPE</sequence>
<reference evidence="2 3" key="1">
    <citation type="submission" date="2013-09" db="EMBL/GenBank/DDBJ databases">
        <title>Corchorus capsularis genome sequencing.</title>
        <authorList>
            <person name="Alam M."/>
            <person name="Haque M.S."/>
            <person name="Islam M.S."/>
            <person name="Emdad E.M."/>
            <person name="Islam M.M."/>
            <person name="Ahmed B."/>
            <person name="Halim A."/>
            <person name="Hossen Q.M.M."/>
            <person name="Hossain M.Z."/>
            <person name="Ahmed R."/>
            <person name="Khan M.M."/>
            <person name="Islam R."/>
            <person name="Rashid M.M."/>
            <person name="Khan S.A."/>
            <person name="Rahman M.S."/>
            <person name="Alam M."/>
        </authorList>
    </citation>
    <scope>NUCLEOTIDE SEQUENCE [LARGE SCALE GENOMIC DNA]</scope>
    <source>
        <strain evidence="3">cv. CVL-1</strain>
        <tissue evidence="2">Whole seedling</tissue>
    </source>
</reference>
<evidence type="ECO:0000256" key="1">
    <source>
        <dbReference type="SAM" id="MobiDB-lite"/>
    </source>
</evidence>
<proteinExistence type="predicted"/>
<evidence type="ECO:0000313" key="2">
    <source>
        <dbReference type="EMBL" id="OMP02769.1"/>
    </source>
</evidence>
<accession>A0A1R3K6R5</accession>
<evidence type="ECO:0000313" key="3">
    <source>
        <dbReference type="Proteomes" id="UP000188268"/>
    </source>
</evidence>
<dbReference type="Gramene" id="OMP02769">
    <property type="protein sequence ID" value="OMP02769"/>
    <property type="gene ID" value="CCACVL1_02708"/>
</dbReference>
<keyword evidence="3" id="KW-1185">Reference proteome</keyword>
<feature type="region of interest" description="Disordered" evidence="1">
    <location>
        <begin position="1"/>
        <end position="68"/>
    </location>
</feature>
<comment type="caution">
    <text evidence="2">The sequence shown here is derived from an EMBL/GenBank/DDBJ whole genome shotgun (WGS) entry which is preliminary data.</text>
</comment>
<feature type="compositionally biased region" description="Basic and acidic residues" evidence="1">
    <location>
        <begin position="34"/>
        <end position="46"/>
    </location>
</feature>
<gene>
    <name evidence="2" type="ORF">CCACVL1_02708</name>
</gene>
<dbReference type="EMBL" id="AWWV01006168">
    <property type="protein sequence ID" value="OMP02769.1"/>
    <property type="molecule type" value="Genomic_DNA"/>
</dbReference>
<protein>
    <submittedName>
        <fullName evidence="2">Uncharacterized protein</fullName>
    </submittedName>
</protein>
<feature type="compositionally biased region" description="Basic and acidic residues" evidence="1">
    <location>
        <begin position="9"/>
        <end position="27"/>
    </location>
</feature>
<dbReference type="Proteomes" id="UP000188268">
    <property type="component" value="Unassembled WGS sequence"/>
</dbReference>
<dbReference type="AlphaFoldDB" id="A0A1R3K6R5"/>
<dbReference type="OMA" id="ERETLCH"/>
<organism evidence="2 3">
    <name type="scientific">Corchorus capsularis</name>
    <name type="common">Jute</name>
    <dbReference type="NCBI Taxonomy" id="210143"/>
    <lineage>
        <taxon>Eukaryota</taxon>
        <taxon>Viridiplantae</taxon>
        <taxon>Streptophyta</taxon>
        <taxon>Embryophyta</taxon>
        <taxon>Tracheophyta</taxon>
        <taxon>Spermatophyta</taxon>
        <taxon>Magnoliopsida</taxon>
        <taxon>eudicotyledons</taxon>
        <taxon>Gunneridae</taxon>
        <taxon>Pentapetalae</taxon>
        <taxon>rosids</taxon>
        <taxon>malvids</taxon>
        <taxon>Malvales</taxon>
        <taxon>Malvaceae</taxon>
        <taxon>Grewioideae</taxon>
        <taxon>Apeibeae</taxon>
        <taxon>Corchorus</taxon>
    </lineage>
</organism>